<keyword evidence="1" id="KW-0032">Aminotransferase</keyword>
<dbReference type="PANTHER" id="PTHR48419">
    <property type="entry name" value="SULFOTRANSFERASE DOMAIN-CONTAINING PROTEIN"/>
    <property type="match status" value="1"/>
</dbReference>
<comment type="caution">
    <text evidence="1">The sequence shown here is derived from an EMBL/GenBank/DDBJ whole genome shotgun (WGS) entry which is preliminary data.</text>
</comment>
<dbReference type="AlphaFoldDB" id="A0A8H4ACY3"/>
<name>A0A8H4ACY3_GIGMA</name>
<dbReference type="OrthoDB" id="2405944at2759"/>
<dbReference type="GO" id="GO:0008483">
    <property type="term" value="F:transaminase activity"/>
    <property type="evidence" value="ECO:0007669"/>
    <property type="project" value="UniProtKB-KW"/>
</dbReference>
<gene>
    <name evidence="1" type="ORF">F8M41_023684</name>
</gene>
<dbReference type="PANTHER" id="PTHR48419:SF1">
    <property type="entry name" value="SULFOTRANSFERASE DOMAIN-CONTAINING PROTEIN"/>
    <property type="match status" value="1"/>
</dbReference>
<dbReference type="SUPFAM" id="SSF52540">
    <property type="entry name" value="P-loop containing nucleoside triphosphate hydrolases"/>
    <property type="match status" value="1"/>
</dbReference>
<dbReference type="EMBL" id="WTPW01000778">
    <property type="protein sequence ID" value="KAF0480592.1"/>
    <property type="molecule type" value="Genomic_DNA"/>
</dbReference>
<dbReference type="InterPro" id="IPR053226">
    <property type="entry name" value="Pyrrolopyrazine_biosynth_F"/>
</dbReference>
<evidence type="ECO:0000313" key="1">
    <source>
        <dbReference type="EMBL" id="KAF0480592.1"/>
    </source>
</evidence>
<keyword evidence="1" id="KW-0808">Transferase</keyword>
<accession>A0A8H4ACY3</accession>
<organism evidence="1 2">
    <name type="scientific">Gigaspora margarita</name>
    <dbReference type="NCBI Taxonomy" id="4874"/>
    <lineage>
        <taxon>Eukaryota</taxon>
        <taxon>Fungi</taxon>
        <taxon>Fungi incertae sedis</taxon>
        <taxon>Mucoromycota</taxon>
        <taxon>Glomeromycotina</taxon>
        <taxon>Glomeromycetes</taxon>
        <taxon>Diversisporales</taxon>
        <taxon>Gigasporaceae</taxon>
        <taxon>Gigaspora</taxon>
    </lineage>
</organism>
<dbReference type="InterPro" id="IPR027417">
    <property type="entry name" value="P-loop_NTPase"/>
</dbReference>
<proteinExistence type="predicted"/>
<keyword evidence="2" id="KW-1185">Reference proteome</keyword>
<dbReference type="Proteomes" id="UP000439903">
    <property type="component" value="Unassembled WGS sequence"/>
</dbReference>
<evidence type="ECO:0000313" key="2">
    <source>
        <dbReference type="Proteomes" id="UP000439903"/>
    </source>
</evidence>
<dbReference type="Gene3D" id="3.40.50.300">
    <property type="entry name" value="P-loop containing nucleotide triphosphate hydrolases"/>
    <property type="match status" value="1"/>
</dbReference>
<protein>
    <submittedName>
        <fullName evidence="1">Branched-chain-amino-acid aminotransferase-like protein 1</fullName>
    </submittedName>
</protein>
<reference evidence="1 2" key="1">
    <citation type="journal article" date="2019" name="Environ. Microbiol.">
        <title>At the nexus of three kingdoms: the genome of the mycorrhizal fungus Gigaspora margarita provides insights into plant, endobacterial and fungal interactions.</title>
        <authorList>
            <person name="Venice F."/>
            <person name="Ghignone S."/>
            <person name="Salvioli di Fossalunga A."/>
            <person name="Amselem J."/>
            <person name="Novero M."/>
            <person name="Xianan X."/>
            <person name="Sedzielewska Toro K."/>
            <person name="Morin E."/>
            <person name="Lipzen A."/>
            <person name="Grigoriev I.V."/>
            <person name="Henrissat B."/>
            <person name="Martin F.M."/>
            <person name="Bonfante P."/>
        </authorList>
    </citation>
    <scope>NUCLEOTIDE SEQUENCE [LARGE SCALE GENOMIC DNA]</scope>
    <source>
        <strain evidence="1 2">BEG34</strain>
    </source>
</reference>
<sequence length="285" mass="33410">MSERKPIFLLSHPRSTSHAFLRPFLQRSQEFHVFNEPFLEFCLDIENSKDVKNGVADPSKHSDLSLFTTKVLSIFDDVWKTYNDESSNKPKRIFWHEHSVFLLKGIPGISFLSNPQFLEMTHTFLIRNPEKSIKSLYKAANFIIAKNDEFGINASFDKNRGGLTQSKQIFDFLKDLNKQPIVIDSDDIINDPKGILKKYCELIGEEFKEEMIQWEAKPINEFRFKGANTTYTIISELMVRNAENSTGFNKFINKYEYPEIEYPQIVYDAITESKPYYDYLYQFKI</sequence>